<dbReference type="InterPro" id="IPR051413">
    <property type="entry name" value="K/Na_HCN_channel"/>
</dbReference>
<dbReference type="Gene3D" id="2.60.120.10">
    <property type="entry name" value="Jelly Rolls"/>
    <property type="match status" value="1"/>
</dbReference>
<evidence type="ECO:0000256" key="2">
    <source>
        <dbReference type="ARBA" id="ARBA00022692"/>
    </source>
</evidence>
<dbReference type="Pfam" id="PF00520">
    <property type="entry name" value="Ion_trans"/>
    <property type="match status" value="1"/>
</dbReference>
<feature type="compositionally biased region" description="Low complexity" evidence="5">
    <location>
        <begin position="23"/>
        <end position="32"/>
    </location>
</feature>
<comment type="caution">
    <text evidence="8">The sequence shown here is derived from an EMBL/GenBank/DDBJ whole genome shotgun (WGS) entry which is preliminary data.</text>
</comment>
<evidence type="ECO:0000256" key="6">
    <source>
        <dbReference type="SAM" id="Phobius"/>
    </source>
</evidence>
<evidence type="ECO:0000256" key="1">
    <source>
        <dbReference type="ARBA" id="ARBA00004141"/>
    </source>
</evidence>
<organism evidence="8 9">
    <name type="scientific">Aureococcus anophagefferens</name>
    <name type="common">Harmful bloom alga</name>
    <dbReference type="NCBI Taxonomy" id="44056"/>
    <lineage>
        <taxon>Eukaryota</taxon>
        <taxon>Sar</taxon>
        <taxon>Stramenopiles</taxon>
        <taxon>Ochrophyta</taxon>
        <taxon>Pelagophyceae</taxon>
        <taxon>Pelagomonadales</taxon>
        <taxon>Pelagomonadaceae</taxon>
        <taxon>Aureococcus</taxon>
    </lineage>
</organism>
<dbReference type="PANTHER" id="PTHR45689">
    <property type="entry name" value="I[[H]] CHANNEL, ISOFORM E"/>
    <property type="match status" value="1"/>
</dbReference>
<dbReference type="SUPFAM" id="SSF51206">
    <property type="entry name" value="cAMP-binding domain-like"/>
    <property type="match status" value="2"/>
</dbReference>
<evidence type="ECO:0000313" key="8">
    <source>
        <dbReference type="EMBL" id="KAK7241916.1"/>
    </source>
</evidence>
<keyword evidence="3 6" id="KW-1133">Transmembrane helix</keyword>
<evidence type="ECO:0000259" key="7">
    <source>
        <dbReference type="Pfam" id="PF00520"/>
    </source>
</evidence>
<evidence type="ECO:0000256" key="4">
    <source>
        <dbReference type="ARBA" id="ARBA00023136"/>
    </source>
</evidence>
<feature type="region of interest" description="Disordered" evidence="5">
    <location>
        <begin position="1"/>
        <end position="32"/>
    </location>
</feature>
<keyword evidence="2 6" id="KW-0812">Transmembrane</keyword>
<keyword evidence="4 6" id="KW-0472">Membrane</keyword>
<reference evidence="8 9" key="1">
    <citation type="submission" date="2024-03" db="EMBL/GenBank/DDBJ databases">
        <title>Aureococcus anophagefferens CCMP1851 and Kratosvirus quantuckense: Draft genome of a second virus-susceptible host strain in the model system.</title>
        <authorList>
            <person name="Chase E."/>
            <person name="Truchon A.R."/>
            <person name="Schepens W."/>
            <person name="Wilhelm S.W."/>
        </authorList>
    </citation>
    <scope>NUCLEOTIDE SEQUENCE [LARGE SCALE GENOMIC DNA]</scope>
    <source>
        <strain evidence="8 9">CCMP1851</strain>
    </source>
</reference>
<dbReference type="InterPro" id="IPR014710">
    <property type="entry name" value="RmlC-like_jellyroll"/>
</dbReference>
<keyword evidence="9" id="KW-1185">Reference proteome</keyword>
<dbReference type="InterPro" id="IPR005821">
    <property type="entry name" value="Ion_trans_dom"/>
</dbReference>
<feature type="domain" description="Ion transport" evidence="7">
    <location>
        <begin position="98"/>
        <end position="316"/>
    </location>
</feature>
<dbReference type="InterPro" id="IPR018490">
    <property type="entry name" value="cNMP-bd_dom_sf"/>
</dbReference>
<feature type="transmembrane region" description="Helical" evidence="6">
    <location>
        <begin position="321"/>
        <end position="343"/>
    </location>
</feature>
<feature type="transmembrane region" description="Helical" evidence="6">
    <location>
        <begin position="249"/>
        <end position="272"/>
    </location>
</feature>
<gene>
    <name evidence="8" type="primary">COG2</name>
    <name evidence="8" type="ORF">SO694_00019482</name>
</gene>
<evidence type="ECO:0000256" key="5">
    <source>
        <dbReference type="SAM" id="MobiDB-lite"/>
    </source>
</evidence>
<protein>
    <submittedName>
        <fullName evidence="8">Component of oligomeric golgi complex</fullName>
    </submittedName>
</protein>
<dbReference type="SUPFAM" id="SSF81324">
    <property type="entry name" value="Voltage-gated potassium channels"/>
    <property type="match status" value="1"/>
</dbReference>
<evidence type="ECO:0000256" key="3">
    <source>
        <dbReference type="ARBA" id="ARBA00022989"/>
    </source>
</evidence>
<feature type="compositionally biased region" description="Basic and acidic residues" evidence="5">
    <location>
        <begin position="1"/>
        <end position="14"/>
    </location>
</feature>
<comment type="subcellular location">
    <subcellularLocation>
        <location evidence="1">Membrane</location>
        <topology evidence="1">Multi-pass membrane protein</topology>
    </subcellularLocation>
</comment>
<sequence length="815" mass="90080">MGGKRVFVEEKSSFGEEDPAPSPAAAAPAGSAGAKGSGGKYALHGSLSMSASLGSKLSDNLSEGLNRATEVLTFGAYDEFPVQALGLQVFDPESARYAYWEALLAPFIAYAAIVTPTELAFYGDDDGWRCFTDTCGPGTLVLFVANRFVDLYFLADMVVVFNTAVFDPKLNKWVLDRRKIAKYYFRGWFALDVLSILPYDVLNAKSLSSLRLLRTLKVLRLLKLLRVARVGRVLRTWAPRLHMSFKTIAVLRASLLIVVVLHWLACSCRMVLTPCFSRRSSSPTCLEDYMIIVKGRGVTVEYFSALHWAMRALTGDADAPILGVMILAVVAGLLGTIVTSFMIGEVAAILGNSDPASIEYKNTVDTLNAFAAERKFPAEMQRKLREFFVSASSMFRNVYYRKMLLSLSPGLQQTIAKEEIGRYITRIPFFRYSICRTLNIKRGAQCNVLPDRNKKVVLVPKQEGEGAGERRSQRASLVNQTWRRRAALNRNNDGSRTGHVVQSGYDCMSFDVEYDDDFLPDFESGVDHERIVCAKGVDATRCVSEVQMMVRELSLHMQCTSFMSHETIVHQGISWNDILYIMVEGVAVVFDQHDQSIASKEVISPKANNVIGKDVCTLLVDGKKRIRDYMARTMTHCLVYSMSADEFTYLLDSAHYQILRRGVRAYGHWMVMRDSVRAAMKAGTLADLVEDKRRGDSSDSSDSESDGGGRCGRDESDATDVSPVTPFGDHFPADGGDAPVRPPPSAAGGAGAAPKKLEPLGRGQGHARSKRHRDRVRKDVRSLGARVGALEAAVQAQTSKLDMILTHLIRGRQKQ</sequence>
<dbReference type="Proteomes" id="UP001363151">
    <property type="component" value="Unassembled WGS sequence"/>
</dbReference>
<dbReference type="Gene3D" id="1.10.287.70">
    <property type="match status" value="1"/>
</dbReference>
<dbReference type="EMBL" id="JBBJCI010000152">
    <property type="protein sequence ID" value="KAK7241916.1"/>
    <property type="molecule type" value="Genomic_DNA"/>
</dbReference>
<proteinExistence type="predicted"/>
<feature type="region of interest" description="Disordered" evidence="5">
    <location>
        <begin position="690"/>
        <end position="777"/>
    </location>
</feature>
<feature type="compositionally biased region" description="Basic residues" evidence="5">
    <location>
        <begin position="765"/>
        <end position="775"/>
    </location>
</feature>
<evidence type="ECO:0000313" key="9">
    <source>
        <dbReference type="Proteomes" id="UP001363151"/>
    </source>
</evidence>
<dbReference type="PANTHER" id="PTHR45689:SF5">
    <property type="entry name" value="I[[H]] CHANNEL, ISOFORM E"/>
    <property type="match status" value="1"/>
</dbReference>
<name>A0ABR1G0L2_AURAN</name>
<accession>A0ABR1G0L2</accession>